<accession>A0A1G1ZPJ0</accession>
<dbReference type="PANTHER" id="PTHR42798:SF4">
    <property type="entry name" value="ABC TRANSPORTER DOMAIN-CONTAINING PROTEIN"/>
    <property type="match status" value="1"/>
</dbReference>
<dbReference type="GO" id="GO:0005524">
    <property type="term" value="F:ATP binding"/>
    <property type="evidence" value="ECO:0007669"/>
    <property type="project" value="UniProtKB-KW"/>
</dbReference>
<evidence type="ECO:0000256" key="4">
    <source>
        <dbReference type="ARBA" id="ARBA00022840"/>
    </source>
</evidence>
<dbReference type="InterPro" id="IPR017911">
    <property type="entry name" value="MacB-like_ATP-bd"/>
</dbReference>
<feature type="domain" description="ABC transporter" evidence="5">
    <location>
        <begin position="4"/>
        <end position="228"/>
    </location>
</feature>
<evidence type="ECO:0000256" key="1">
    <source>
        <dbReference type="ARBA" id="ARBA00005417"/>
    </source>
</evidence>
<dbReference type="InterPro" id="IPR027417">
    <property type="entry name" value="P-loop_NTPase"/>
</dbReference>
<dbReference type="GO" id="GO:0022857">
    <property type="term" value="F:transmembrane transporter activity"/>
    <property type="evidence" value="ECO:0007669"/>
    <property type="project" value="UniProtKB-ARBA"/>
</dbReference>
<keyword evidence="4" id="KW-0067">ATP-binding</keyword>
<evidence type="ECO:0000313" key="7">
    <source>
        <dbReference type="Proteomes" id="UP000177942"/>
    </source>
</evidence>
<dbReference type="STRING" id="1798407.A3A16_03320"/>
<dbReference type="InterPro" id="IPR003593">
    <property type="entry name" value="AAA+_ATPase"/>
</dbReference>
<keyword evidence="2" id="KW-0813">Transport</keyword>
<name>A0A1G1ZPJ0_9BACT</name>
<dbReference type="AlphaFoldDB" id="A0A1G1ZPJ0"/>
<dbReference type="GO" id="GO:0098796">
    <property type="term" value="C:membrane protein complex"/>
    <property type="evidence" value="ECO:0007669"/>
    <property type="project" value="UniProtKB-ARBA"/>
</dbReference>
<evidence type="ECO:0000313" key="6">
    <source>
        <dbReference type="EMBL" id="OGY66401.1"/>
    </source>
</evidence>
<dbReference type="Gene3D" id="3.40.50.300">
    <property type="entry name" value="P-loop containing nucleotide triphosphate hydrolases"/>
    <property type="match status" value="1"/>
</dbReference>
<sequence>MKLSKVQKVFKIGEVETRALNGFDLHIWEGDFVVIIGASGSGKSTVLNMIGMLDQPTSGAIFLRGQNIALLDDEARAEMRSKTFGFVFQQYNLIPWLAADENVALPAIFAGKKIKEGELESRFQEIGLKERMRHRSFELSGGEQQRTALLRALINDPEIILGDEPTGNLDSTTGNKILEMLINLNKNYGKTLVVVTHDADIANKSDQIIVVKDGRAVRDHRVHKKIYTE</sequence>
<comment type="similarity">
    <text evidence="1">Belongs to the ABC transporter superfamily.</text>
</comment>
<proteinExistence type="inferred from homology"/>
<dbReference type="PROSITE" id="PS50893">
    <property type="entry name" value="ABC_TRANSPORTER_2"/>
    <property type="match status" value="1"/>
</dbReference>
<dbReference type="FunFam" id="3.40.50.300:FF:000032">
    <property type="entry name" value="Export ABC transporter ATP-binding protein"/>
    <property type="match status" value="1"/>
</dbReference>
<keyword evidence="3" id="KW-0547">Nucleotide-binding</keyword>
<dbReference type="CDD" id="cd03255">
    <property type="entry name" value="ABC_MJ0796_LolCDE_FtsE"/>
    <property type="match status" value="1"/>
</dbReference>
<gene>
    <name evidence="6" type="ORF">A3A16_03320</name>
</gene>
<dbReference type="SMART" id="SM00382">
    <property type="entry name" value="AAA"/>
    <property type="match status" value="1"/>
</dbReference>
<comment type="caution">
    <text evidence="6">The sequence shown here is derived from an EMBL/GenBank/DDBJ whole genome shotgun (WGS) entry which is preliminary data.</text>
</comment>
<reference evidence="6 7" key="1">
    <citation type="journal article" date="2016" name="Nat. Commun.">
        <title>Thousands of microbial genomes shed light on interconnected biogeochemical processes in an aquifer system.</title>
        <authorList>
            <person name="Anantharaman K."/>
            <person name="Brown C.T."/>
            <person name="Hug L.A."/>
            <person name="Sharon I."/>
            <person name="Castelle C.J."/>
            <person name="Probst A.J."/>
            <person name="Thomas B.C."/>
            <person name="Singh A."/>
            <person name="Wilkins M.J."/>
            <person name="Karaoz U."/>
            <person name="Brodie E.L."/>
            <person name="Williams K.H."/>
            <person name="Hubbard S.S."/>
            <person name="Banfield J.F."/>
        </authorList>
    </citation>
    <scope>NUCLEOTIDE SEQUENCE [LARGE SCALE GENOMIC DNA]</scope>
</reference>
<dbReference type="InterPro" id="IPR003439">
    <property type="entry name" value="ABC_transporter-like_ATP-bd"/>
</dbReference>
<protein>
    <recommendedName>
        <fullName evidence="5">ABC transporter domain-containing protein</fullName>
    </recommendedName>
</protein>
<evidence type="ECO:0000259" key="5">
    <source>
        <dbReference type="PROSITE" id="PS50893"/>
    </source>
</evidence>
<dbReference type="Proteomes" id="UP000177942">
    <property type="component" value="Unassembled WGS sequence"/>
</dbReference>
<dbReference type="EMBL" id="MHJJ01000001">
    <property type="protein sequence ID" value="OGY66401.1"/>
    <property type="molecule type" value="Genomic_DNA"/>
</dbReference>
<dbReference type="PANTHER" id="PTHR42798">
    <property type="entry name" value="LIPOPROTEIN-RELEASING SYSTEM ATP-BINDING PROTEIN LOLD"/>
    <property type="match status" value="1"/>
</dbReference>
<evidence type="ECO:0000256" key="2">
    <source>
        <dbReference type="ARBA" id="ARBA00022448"/>
    </source>
</evidence>
<dbReference type="Pfam" id="PF00005">
    <property type="entry name" value="ABC_tran"/>
    <property type="match status" value="1"/>
</dbReference>
<evidence type="ECO:0000256" key="3">
    <source>
        <dbReference type="ARBA" id="ARBA00022741"/>
    </source>
</evidence>
<dbReference type="GO" id="GO:0016887">
    <property type="term" value="F:ATP hydrolysis activity"/>
    <property type="evidence" value="ECO:0007669"/>
    <property type="project" value="InterPro"/>
</dbReference>
<organism evidence="6 7">
    <name type="scientific">Candidatus Harrisonbacteria bacterium RIFCSPLOWO2_01_FULL_44_18</name>
    <dbReference type="NCBI Taxonomy" id="1798407"/>
    <lineage>
        <taxon>Bacteria</taxon>
        <taxon>Candidatus Harrisoniibacteriota</taxon>
    </lineage>
</organism>
<dbReference type="SUPFAM" id="SSF52540">
    <property type="entry name" value="P-loop containing nucleoside triphosphate hydrolases"/>
    <property type="match status" value="1"/>
</dbReference>